<evidence type="ECO:0000313" key="2">
    <source>
        <dbReference type="Proteomes" id="UP001195196"/>
    </source>
</evidence>
<accession>A0AAW4GB87</accession>
<protein>
    <recommendedName>
        <fullName evidence="3">Recombination endonuclease VII</fullName>
    </recommendedName>
</protein>
<dbReference type="InterPro" id="IPR044925">
    <property type="entry name" value="His-Me_finger_sf"/>
</dbReference>
<organism evidence="1 2">
    <name type="scientific">Gordonia rubripertincta</name>
    <name type="common">Rhodococcus corallinus</name>
    <dbReference type="NCBI Taxonomy" id="36822"/>
    <lineage>
        <taxon>Bacteria</taxon>
        <taxon>Bacillati</taxon>
        <taxon>Actinomycetota</taxon>
        <taxon>Actinomycetes</taxon>
        <taxon>Mycobacteriales</taxon>
        <taxon>Gordoniaceae</taxon>
        <taxon>Gordonia</taxon>
    </lineage>
</organism>
<dbReference type="EMBL" id="JAFFGU010000019">
    <property type="protein sequence ID" value="MBM7280370.1"/>
    <property type="molecule type" value="Genomic_DNA"/>
</dbReference>
<dbReference type="Pfam" id="PF02945">
    <property type="entry name" value="Endonuclease_7"/>
    <property type="match status" value="1"/>
</dbReference>
<comment type="caution">
    <text evidence="1">The sequence shown here is derived from an EMBL/GenBank/DDBJ whole genome shotgun (WGS) entry which is preliminary data.</text>
</comment>
<dbReference type="Gene3D" id="3.40.1800.10">
    <property type="entry name" value="His-Me finger endonucleases"/>
    <property type="match status" value="1"/>
</dbReference>
<reference evidence="1" key="1">
    <citation type="submission" date="2021-02" db="EMBL/GenBank/DDBJ databases">
        <title>Taxonomy, biology and ecology of Rhodococcus bacteria occurring in California pistachio and other woody hosts as revealed by genome sequence analyses.</title>
        <authorList>
            <person name="Riely B."/>
            <person name="Gai Y."/>
        </authorList>
    </citation>
    <scope>NUCLEOTIDE SEQUENCE</scope>
    <source>
        <strain evidence="1">BP-295</strain>
    </source>
</reference>
<dbReference type="AlphaFoldDB" id="A0AAW4GB87"/>
<dbReference type="InterPro" id="IPR038563">
    <property type="entry name" value="Endonuclease_7_sf"/>
</dbReference>
<evidence type="ECO:0008006" key="3">
    <source>
        <dbReference type="Google" id="ProtNLM"/>
    </source>
</evidence>
<name>A0AAW4GB87_GORRU</name>
<dbReference type="SUPFAM" id="SSF54060">
    <property type="entry name" value="His-Me finger endonucleases"/>
    <property type="match status" value="1"/>
</dbReference>
<dbReference type="Proteomes" id="UP001195196">
    <property type="component" value="Unassembled WGS sequence"/>
</dbReference>
<evidence type="ECO:0000313" key="1">
    <source>
        <dbReference type="EMBL" id="MBM7280370.1"/>
    </source>
</evidence>
<proteinExistence type="predicted"/>
<gene>
    <name evidence="1" type="ORF">JTZ10_21735</name>
</gene>
<sequence length="86" mass="9605">MMRFLKYAVTPDQYAAALLLGCDICGSIVDTLHVDHDHACCPSKHAQYRTCGECVRGFLCHACNVGIGMMKDDPERLRKAANYLDR</sequence>
<dbReference type="InterPro" id="IPR004211">
    <property type="entry name" value="Endonuclease_7"/>
</dbReference>